<gene>
    <name evidence="8" type="ORF">OSTQU699_LOCUS2642</name>
</gene>
<proteinExistence type="predicted"/>
<dbReference type="PANTHER" id="PTHR48041">
    <property type="entry name" value="ABC TRANSPORTER G FAMILY MEMBER 28"/>
    <property type="match status" value="1"/>
</dbReference>
<dbReference type="Pfam" id="PF00005">
    <property type="entry name" value="ABC_tran"/>
    <property type="match status" value="1"/>
</dbReference>
<dbReference type="EMBL" id="CAJHUC010000636">
    <property type="protein sequence ID" value="CAD7697281.1"/>
    <property type="molecule type" value="Genomic_DNA"/>
</dbReference>
<dbReference type="GO" id="GO:0005524">
    <property type="term" value="F:ATP binding"/>
    <property type="evidence" value="ECO:0007669"/>
    <property type="project" value="InterPro"/>
</dbReference>
<organism evidence="8 9">
    <name type="scientific">Ostreobium quekettii</name>
    <dbReference type="NCBI Taxonomy" id="121088"/>
    <lineage>
        <taxon>Eukaryota</taxon>
        <taxon>Viridiplantae</taxon>
        <taxon>Chlorophyta</taxon>
        <taxon>core chlorophytes</taxon>
        <taxon>Ulvophyceae</taxon>
        <taxon>TCBD clade</taxon>
        <taxon>Bryopsidales</taxon>
        <taxon>Ostreobineae</taxon>
        <taxon>Ostreobiaceae</taxon>
        <taxon>Ostreobium</taxon>
    </lineage>
</organism>
<keyword evidence="5" id="KW-0472">Membrane</keyword>
<comment type="caution">
    <text evidence="8">The sequence shown here is derived from an EMBL/GenBank/DDBJ whole genome shotgun (WGS) entry which is preliminary data.</text>
</comment>
<protein>
    <recommendedName>
        <fullName evidence="7">ABC transporter domain-containing protein</fullName>
    </recommendedName>
</protein>
<evidence type="ECO:0000256" key="6">
    <source>
        <dbReference type="SAM" id="MobiDB-lite"/>
    </source>
</evidence>
<dbReference type="InterPro" id="IPR027417">
    <property type="entry name" value="P-loop_NTPase"/>
</dbReference>
<keyword evidence="9" id="KW-1185">Reference proteome</keyword>
<dbReference type="InterPro" id="IPR050352">
    <property type="entry name" value="ABCG_transporters"/>
</dbReference>
<name>A0A8S1IUA1_9CHLO</name>
<feature type="domain" description="ABC transporter" evidence="7">
    <location>
        <begin position="146"/>
        <end position="178"/>
    </location>
</feature>
<dbReference type="AlphaFoldDB" id="A0A8S1IUA1"/>
<keyword evidence="2" id="KW-0813">Transport</keyword>
<keyword evidence="3" id="KW-0812">Transmembrane</keyword>
<accession>A0A8S1IUA1</accession>
<dbReference type="SUPFAM" id="SSF52540">
    <property type="entry name" value="P-loop containing nucleoside triphosphate hydrolases"/>
    <property type="match status" value="1"/>
</dbReference>
<dbReference type="GO" id="GO:0042626">
    <property type="term" value="F:ATPase-coupled transmembrane transporter activity"/>
    <property type="evidence" value="ECO:0007669"/>
    <property type="project" value="TreeGrafter"/>
</dbReference>
<dbReference type="GO" id="GO:0016887">
    <property type="term" value="F:ATP hydrolysis activity"/>
    <property type="evidence" value="ECO:0007669"/>
    <property type="project" value="InterPro"/>
</dbReference>
<evidence type="ECO:0000313" key="9">
    <source>
        <dbReference type="Proteomes" id="UP000708148"/>
    </source>
</evidence>
<dbReference type="OrthoDB" id="1714495at2759"/>
<dbReference type="GO" id="GO:0016020">
    <property type="term" value="C:membrane"/>
    <property type="evidence" value="ECO:0007669"/>
    <property type="project" value="UniProtKB-SubCell"/>
</dbReference>
<dbReference type="Gene3D" id="3.40.50.300">
    <property type="entry name" value="P-loop containing nucleotide triphosphate hydrolases"/>
    <property type="match status" value="1"/>
</dbReference>
<keyword evidence="4" id="KW-1133">Transmembrane helix</keyword>
<feature type="region of interest" description="Disordered" evidence="6">
    <location>
        <begin position="1"/>
        <end position="32"/>
    </location>
</feature>
<sequence length="182" mass="18320">MAHGNDDLEFGGAWPDAPIRRPAADSTPAGHRVQPACGIDEGIPAGVDVGAAGYDFESPPGESAAKFSAFRVGPPNGDSALRLGPFGGSLLEPVPPGERVSIRFAGVCGWVPGSFASPGLVTSLSRSLSGMFLGEEGENGGKKQILNNISGGVSPGEVLAIMGPSGSGKTTFITMMGGRGPK</sequence>
<dbReference type="InterPro" id="IPR003439">
    <property type="entry name" value="ABC_transporter-like_ATP-bd"/>
</dbReference>
<evidence type="ECO:0000256" key="1">
    <source>
        <dbReference type="ARBA" id="ARBA00004141"/>
    </source>
</evidence>
<evidence type="ECO:0000256" key="2">
    <source>
        <dbReference type="ARBA" id="ARBA00022448"/>
    </source>
</evidence>
<evidence type="ECO:0000256" key="4">
    <source>
        <dbReference type="ARBA" id="ARBA00022989"/>
    </source>
</evidence>
<dbReference type="Proteomes" id="UP000708148">
    <property type="component" value="Unassembled WGS sequence"/>
</dbReference>
<evidence type="ECO:0000256" key="3">
    <source>
        <dbReference type="ARBA" id="ARBA00022692"/>
    </source>
</evidence>
<evidence type="ECO:0000259" key="7">
    <source>
        <dbReference type="Pfam" id="PF00005"/>
    </source>
</evidence>
<evidence type="ECO:0000313" key="8">
    <source>
        <dbReference type="EMBL" id="CAD7697281.1"/>
    </source>
</evidence>
<reference evidence="8" key="1">
    <citation type="submission" date="2020-12" db="EMBL/GenBank/DDBJ databases">
        <authorList>
            <person name="Iha C."/>
        </authorList>
    </citation>
    <scope>NUCLEOTIDE SEQUENCE</scope>
</reference>
<comment type="subcellular location">
    <subcellularLocation>
        <location evidence="1">Membrane</location>
        <topology evidence="1">Multi-pass membrane protein</topology>
    </subcellularLocation>
</comment>
<dbReference type="PANTHER" id="PTHR48041:SF139">
    <property type="entry name" value="PROTEIN SCARLET"/>
    <property type="match status" value="1"/>
</dbReference>
<evidence type="ECO:0000256" key="5">
    <source>
        <dbReference type="ARBA" id="ARBA00023136"/>
    </source>
</evidence>